<evidence type="ECO:0000259" key="2">
    <source>
        <dbReference type="Pfam" id="PF00437"/>
    </source>
</evidence>
<dbReference type="STRING" id="28028.CFLV_01470"/>
<dbReference type="Gene3D" id="3.30.450.380">
    <property type="match status" value="1"/>
</dbReference>
<dbReference type="CDD" id="cd01130">
    <property type="entry name" value="VirB11-like_ATPase"/>
    <property type="match status" value="1"/>
</dbReference>
<dbReference type="PANTHER" id="PTHR30486">
    <property type="entry name" value="TWITCHING MOTILITY PROTEIN PILT"/>
    <property type="match status" value="1"/>
</dbReference>
<evidence type="ECO:0000313" key="5">
    <source>
        <dbReference type="Proteomes" id="UP000185479"/>
    </source>
</evidence>
<reference evidence="4 6" key="2">
    <citation type="submission" date="2019-06" db="EMBL/GenBank/DDBJ databases">
        <title>Whole genome shotgun sequence of Corynebacterium flavescens NBRC 14136.</title>
        <authorList>
            <person name="Hosoyama A."/>
            <person name="Uohara A."/>
            <person name="Ohji S."/>
            <person name="Ichikawa N."/>
        </authorList>
    </citation>
    <scope>NUCLEOTIDE SEQUENCE [LARGE SCALE GENOMIC DNA]</scope>
    <source>
        <strain evidence="4 6">NBRC 14136</strain>
    </source>
</reference>
<keyword evidence="4" id="KW-0966">Cell projection</keyword>
<reference evidence="3 5" key="1">
    <citation type="submission" date="2014-08" db="EMBL/GenBank/DDBJ databases">
        <title>Complete genome sequence of Corynebacterium flavescens OJ8(T)(=DSM 20296(T)), isolated from cheese.</title>
        <authorList>
            <person name="Ruckert C."/>
            <person name="Albersmeier A."/>
            <person name="Winkler A."/>
            <person name="Kalinowski J."/>
        </authorList>
    </citation>
    <scope>NUCLEOTIDE SEQUENCE [LARGE SCALE GENOMIC DNA]</scope>
    <source>
        <strain evidence="3 5">OJ8</strain>
    </source>
</reference>
<dbReference type="InterPro" id="IPR050921">
    <property type="entry name" value="T4SS_GSP_E_ATPase"/>
</dbReference>
<dbReference type="Proteomes" id="UP000315353">
    <property type="component" value="Unassembled WGS sequence"/>
</dbReference>
<dbReference type="InterPro" id="IPR001482">
    <property type="entry name" value="T2SS/T4SS_dom"/>
</dbReference>
<evidence type="ECO:0000313" key="3">
    <source>
        <dbReference type="EMBL" id="APT85992.1"/>
    </source>
</evidence>
<dbReference type="EMBL" id="BJNB01000032">
    <property type="protein sequence ID" value="GEB98378.1"/>
    <property type="molecule type" value="Genomic_DNA"/>
</dbReference>
<comment type="similarity">
    <text evidence="1">Belongs to the GSP E family.</text>
</comment>
<evidence type="ECO:0000313" key="6">
    <source>
        <dbReference type="Proteomes" id="UP000315353"/>
    </source>
</evidence>
<dbReference type="SUPFAM" id="SSF52540">
    <property type="entry name" value="P-loop containing nucleoside triphosphate hydrolases"/>
    <property type="match status" value="1"/>
</dbReference>
<dbReference type="Pfam" id="PF00437">
    <property type="entry name" value="T2SSE"/>
    <property type="match status" value="1"/>
</dbReference>
<dbReference type="OrthoDB" id="9810761at2"/>
<dbReference type="GeneID" id="82879390"/>
<accession>A0A1L7CJF8</accession>
<name>A0A1L7CJF8_CORFL</name>
<feature type="domain" description="Bacterial type II secretion system protein E" evidence="2">
    <location>
        <begin position="56"/>
        <end position="330"/>
    </location>
</feature>
<keyword evidence="5" id="KW-1185">Reference proteome</keyword>
<keyword evidence="4" id="KW-0282">Flagellum</keyword>
<keyword evidence="4" id="KW-0969">Cilium</keyword>
<evidence type="ECO:0000313" key="4">
    <source>
        <dbReference type="EMBL" id="GEB98378.1"/>
    </source>
</evidence>
<dbReference type="NCBIfam" id="TIGR03819">
    <property type="entry name" value="heli_sec_ATPase"/>
    <property type="match status" value="1"/>
</dbReference>
<proteinExistence type="inferred from homology"/>
<organism evidence="3 5">
    <name type="scientific">Corynebacterium flavescens</name>
    <dbReference type="NCBI Taxonomy" id="28028"/>
    <lineage>
        <taxon>Bacteria</taxon>
        <taxon>Bacillati</taxon>
        <taxon>Actinomycetota</taxon>
        <taxon>Actinomycetes</taxon>
        <taxon>Mycobacteriales</taxon>
        <taxon>Corynebacteriaceae</taxon>
        <taxon>Corynebacterium</taxon>
    </lineage>
</organism>
<gene>
    <name evidence="4" type="ORF">CFL01nite_18730</name>
    <name evidence="3" type="ORF">CFLV_01470</name>
</gene>
<sequence length="387" mass="41156">MSDILDKMQHLLAAQPELAVDPAALARRIRAEAGVISDVDVLELLRRLRQDSMGLGRLESMVTQPGVTDVVVNGPDKVFMDRGYGLEELDSPFGSDAEVRQLATRLAAACGTRLDDAQPFADGRIRRADGTSLRLHALLSPPAVDGTCISLRILNQAQTSVKQLVGNRTVAPEAADVLEKIVKKRVSFIVVGGTGSGKTTLVAALLGLVSVKERILIIEDTSELAPMHPHCVSLVSRRANAEGAGEITMAQLLRQALRMRPDRIVVGEIRGAEVVDLLAALNTGHDGGAGTLHANSLAEVPARMEALAALGGMGRQALHSQLSAAVHVVLVMERRPEGRRLAHIGVLEGNPVVPRIIWSLDSGKSEGYPQFLDSLGDKSDGKIGVSP</sequence>
<dbReference type="Gene3D" id="3.40.50.300">
    <property type="entry name" value="P-loop containing nucleotide triphosphate hydrolases"/>
    <property type="match status" value="1"/>
</dbReference>
<dbReference type="KEGG" id="cfc:CFLV_01470"/>
<evidence type="ECO:0000256" key="1">
    <source>
        <dbReference type="ARBA" id="ARBA00006611"/>
    </source>
</evidence>
<dbReference type="GO" id="GO:0016887">
    <property type="term" value="F:ATP hydrolysis activity"/>
    <property type="evidence" value="ECO:0007669"/>
    <property type="project" value="InterPro"/>
</dbReference>
<protein>
    <submittedName>
        <fullName evidence="3 4">ATPase</fullName>
    </submittedName>
</protein>
<dbReference type="EMBL" id="CP009246">
    <property type="protein sequence ID" value="APT85992.1"/>
    <property type="molecule type" value="Genomic_DNA"/>
</dbReference>
<dbReference type="Proteomes" id="UP000185479">
    <property type="component" value="Chromosome"/>
</dbReference>
<dbReference type="PANTHER" id="PTHR30486:SF6">
    <property type="entry name" value="TYPE IV PILUS RETRACTATION ATPASE PILT"/>
    <property type="match status" value="1"/>
</dbReference>
<dbReference type="AlphaFoldDB" id="A0A1L7CJF8"/>
<dbReference type="RefSeq" id="WP_075728997.1">
    <property type="nucleotide sequence ID" value="NZ_BJNB01000032.1"/>
</dbReference>
<dbReference type="InterPro" id="IPR027417">
    <property type="entry name" value="P-loop_NTPase"/>
</dbReference>
<dbReference type="InterPro" id="IPR022399">
    <property type="entry name" value="TadA-like_ATPase"/>
</dbReference>